<feature type="compositionally biased region" description="Polar residues" evidence="1">
    <location>
        <begin position="102"/>
        <end position="114"/>
    </location>
</feature>
<protein>
    <submittedName>
        <fullName evidence="2">Uncharacterized protein</fullName>
    </submittedName>
</protein>
<feature type="region of interest" description="Disordered" evidence="1">
    <location>
        <begin position="31"/>
        <end position="120"/>
    </location>
</feature>
<reference evidence="2 3" key="1">
    <citation type="submission" date="2021-06" db="EMBL/GenBank/DDBJ databases">
        <authorList>
            <person name="Palmer J.M."/>
        </authorList>
    </citation>
    <scope>NUCLEOTIDE SEQUENCE [LARGE SCALE GENOMIC DNA]</scope>
    <source>
        <strain evidence="2 3">GA_2019</strain>
        <tissue evidence="2">Muscle</tissue>
    </source>
</reference>
<comment type="caution">
    <text evidence="2">The sequence shown here is derived from an EMBL/GenBank/DDBJ whole genome shotgun (WGS) entry which is preliminary data.</text>
</comment>
<keyword evidence="3" id="KW-1185">Reference proteome</keyword>
<organism evidence="2 3">
    <name type="scientific">Goodea atripinnis</name>
    <dbReference type="NCBI Taxonomy" id="208336"/>
    <lineage>
        <taxon>Eukaryota</taxon>
        <taxon>Metazoa</taxon>
        <taxon>Chordata</taxon>
        <taxon>Craniata</taxon>
        <taxon>Vertebrata</taxon>
        <taxon>Euteleostomi</taxon>
        <taxon>Actinopterygii</taxon>
        <taxon>Neopterygii</taxon>
        <taxon>Teleostei</taxon>
        <taxon>Neoteleostei</taxon>
        <taxon>Acanthomorphata</taxon>
        <taxon>Ovalentaria</taxon>
        <taxon>Atherinomorphae</taxon>
        <taxon>Cyprinodontiformes</taxon>
        <taxon>Goodeidae</taxon>
        <taxon>Goodea</taxon>
    </lineage>
</organism>
<name>A0ABV0MP83_9TELE</name>
<proteinExistence type="predicted"/>
<dbReference type="EMBL" id="JAHRIO010003669">
    <property type="protein sequence ID" value="MEQ2159867.1"/>
    <property type="molecule type" value="Genomic_DNA"/>
</dbReference>
<accession>A0ABV0MP83</accession>
<sequence length="120" mass="13484">MELICCGPHEWSDTMKVTWATKHNSYSFFLSSSERSRDRHKTRSKDSRSEKSVTINTPPAEPLLGDSSVRGEQVQVRLHYSQKRSDPTSCWQKPGGPVHSLVNPTGSLKQTNGIRMQKAA</sequence>
<dbReference type="Proteomes" id="UP001476798">
    <property type="component" value="Unassembled WGS sequence"/>
</dbReference>
<gene>
    <name evidence="2" type="ORF">GOODEAATRI_027688</name>
</gene>
<evidence type="ECO:0000313" key="2">
    <source>
        <dbReference type="EMBL" id="MEQ2159867.1"/>
    </source>
</evidence>
<evidence type="ECO:0000313" key="3">
    <source>
        <dbReference type="Proteomes" id="UP001476798"/>
    </source>
</evidence>
<evidence type="ECO:0000256" key="1">
    <source>
        <dbReference type="SAM" id="MobiDB-lite"/>
    </source>
</evidence>